<dbReference type="EMBL" id="AMGV01000003">
    <property type="protein sequence ID" value="KEF58810.1"/>
    <property type="molecule type" value="Genomic_DNA"/>
</dbReference>
<dbReference type="HOGENOM" id="CLU_2671060_0_0_1"/>
<name>A0A072PTJ5_9EURO</name>
<dbReference type="InterPro" id="IPR013785">
    <property type="entry name" value="Aldolase_TIM"/>
</dbReference>
<organism evidence="1 2">
    <name type="scientific">Exophiala aquamarina CBS 119918</name>
    <dbReference type="NCBI Taxonomy" id="1182545"/>
    <lineage>
        <taxon>Eukaryota</taxon>
        <taxon>Fungi</taxon>
        <taxon>Dikarya</taxon>
        <taxon>Ascomycota</taxon>
        <taxon>Pezizomycotina</taxon>
        <taxon>Eurotiomycetes</taxon>
        <taxon>Chaetothyriomycetidae</taxon>
        <taxon>Chaetothyriales</taxon>
        <taxon>Herpotrichiellaceae</taxon>
        <taxon>Exophiala</taxon>
    </lineage>
</organism>
<sequence length="75" mass="8562">MVRAGLTNINLSLDTLDPLHYTLMTGQIGFETVIKAIGKILSLKRVGFKIEFKIRCVHLREVRDFPNMTERAMEA</sequence>
<dbReference type="Proteomes" id="UP000027920">
    <property type="component" value="Unassembled WGS sequence"/>
</dbReference>
<accession>A0A072PTJ5</accession>
<dbReference type="STRING" id="1182545.A0A072PTJ5"/>
<protein>
    <submittedName>
        <fullName evidence="1">Uncharacterized protein</fullName>
    </submittedName>
</protein>
<dbReference type="VEuPathDB" id="FungiDB:A1O9_03653"/>
<dbReference type="GeneID" id="25278587"/>
<dbReference type="SUPFAM" id="SSF102114">
    <property type="entry name" value="Radical SAM enzymes"/>
    <property type="match status" value="1"/>
</dbReference>
<dbReference type="OrthoDB" id="429626at2759"/>
<reference evidence="1 2" key="1">
    <citation type="submission" date="2013-03" db="EMBL/GenBank/DDBJ databases">
        <title>The Genome Sequence of Exophiala aquamarina CBS 119918.</title>
        <authorList>
            <consortium name="The Broad Institute Genomics Platform"/>
            <person name="Cuomo C."/>
            <person name="de Hoog S."/>
            <person name="Gorbushina A."/>
            <person name="Walker B."/>
            <person name="Young S.K."/>
            <person name="Zeng Q."/>
            <person name="Gargeya S."/>
            <person name="Fitzgerald M."/>
            <person name="Haas B."/>
            <person name="Abouelleil A."/>
            <person name="Allen A.W."/>
            <person name="Alvarado L."/>
            <person name="Arachchi H.M."/>
            <person name="Berlin A.M."/>
            <person name="Chapman S.B."/>
            <person name="Gainer-Dewar J."/>
            <person name="Goldberg J."/>
            <person name="Griggs A."/>
            <person name="Gujja S."/>
            <person name="Hansen M."/>
            <person name="Howarth C."/>
            <person name="Imamovic A."/>
            <person name="Ireland A."/>
            <person name="Larimer J."/>
            <person name="McCowan C."/>
            <person name="Murphy C."/>
            <person name="Pearson M."/>
            <person name="Poon T.W."/>
            <person name="Priest M."/>
            <person name="Roberts A."/>
            <person name="Saif S."/>
            <person name="Shea T."/>
            <person name="Sisk P."/>
            <person name="Sykes S."/>
            <person name="Wortman J."/>
            <person name="Nusbaum C."/>
            <person name="Birren B."/>
        </authorList>
    </citation>
    <scope>NUCLEOTIDE SEQUENCE [LARGE SCALE GENOMIC DNA]</scope>
    <source>
        <strain evidence="1 2">CBS 119918</strain>
    </source>
</reference>
<dbReference type="InterPro" id="IPR058240">
    <property type="entry name" value="rSAM_sf"/>
</dbReference>
<keyword evidence="2" id="KW-1185">Reference proteome</keyword>
<dbReference type="AlphaFoldDB" id="A0A072PTJ5"/>
<dbReference type="Gene3D" id="3.20.20.70">
    <property type="entry name" value="Aldolase class I"/>
    <property type="match status" value="1"/>
</dbReference>
<evidence type="ECO:0000313" key="1">
    <source>
        <dbReference type="EMBL" id="KEF58810.1"/>
    </source>
</evidence>
<proteinExistence type="predicted"/>
<comment type="caution">
    <text evidence="1">The sequence shown here is derived from an EMBL/GenBank/DDBJ whole genome shotgun (WGS) entry which is preliminary data.</text>
</comment>
<dbReference type="RefSeq" id="XP_013261400.1">
    <property type="nucleotide sequence ID" value="XM_013405946.1"/>
</dbReference>
<gene>
    <name evidence="1" type="ORF">A1O9_03653</name>
</gene>
<evidence type="ECO:0000313" key="2">
    <source>
        <dbReference type="Proteomes" id="UP000027920"/>
    </source>
</evidence>